<sequence length="294" mass="32041">MNNANPTVECVVNCANKLGEVPVWDVAEQALYWVDIEGCLLQRFHPASGQTRQWRLPERVAAVALRENGGIVLALASGFAFFDAETGAIERLAAPEADKPGNRFNDGKCDRRGRFWAGTMDDSLKSQTGALYRLDADLACQRMESGIGISNSLAWSPDNSTFYFADTLVRTIFAYDFDLETGAITNKRVFTDCADQPGDPDGSTIDAEGFLWNAQWDGWRLVRYAPDGRVDRIVPLPVQKPTSCMFGGPDLSTLYVTSAVWDLSDEALASQPFAGGLLALDVGVKGIAEPRFAG</sequence>
<proteinExistence type="inferred from homology"/>
<organism evidence="5 6">
    <name type="scientific">Mesorhizobium denitrificans</name>
    <dbReference type="NCBI Taxonomy" id="2294114"/>
    <lineage>
        <taxon>Bacteria</taxon>
        <taxon>Pseudomonadati</taxon>
        <taxon>Pseudomonadota</taxon>
        <taxon>Alphaproteobacteria</taxon>
        <taxon>Hyphomicrobiales</taxon>
        <taxon>Phyllobacteriaceae</taxon>
        <taxon>Mesorhizobium</taxon>
    </lineage>
</organism>
<reference evidence="6" key="1">
    <citation type="submission" date="2018-08" db="EMBL/GenBank/DDBJ databases">
        <authorList>
            <person name="Im W.T."/>
        </authorList>
    </citation>
    <scope>NUCLEOTIDE SEQUENCE [LARGE SCALE GENOMIC DNA]</scope>
    <source>
        <strain evidence="6">LA-28</strain>
    </source>
</reference>
<keyword evidence="3" id="KW-0479">Metal-binding</keyword>
<dbReference type="PRINTS" id="PR01790">
    <property type="entry name" value="SMP30FAMILY"/>
</dbReference>
<dbReference type="Gene3D" id="2.120.10.30">
    <property type="entry name" value="TolB, C-terminal domain"/>
    <property type="match status" value="1"/>
</dbReference>
<dbReference type="InterPro" id="IPR013658">
    <property type="entry name" value="SGL"/>
</dbReference>
<feature type="active site" description="Proton donor/acceptor" evidence="2">
    <location>
        <position position="201"/>
    </location>
</feature>
<feature type="domain" description="SMP-30/Gluconolactonase/LRE-like region" evidence="4">
    <location>
        <begin position="18"/>
        <end position="259"/>
    </location>
</feature>
<name>A0A371XEX3_9HYPH</name>
<dbReference type="InterPro" id="IPR005511">
    <property type="entry name" value="SMP-30"/>
</dbReference>
<gene>
    <name evidence="5" type="ORF">DY251_11355</name>
</gene>
<dbReference type="GO" id="GO:0004341">
    <property type="term" value="F:gluconolactonase activity"/>
    <property type="evidence" value="ECO:0007669"/>
    <property type="project" value="TreeGrafter"/>
</dbReference>
<comment type="cofactor">
    <cofactor evidence="3">
        <name>Zn(2+)</name>
        <dbReference type="ChEBI" id="CHEBI:29105"/>
    </cofactor>
    <text evidence="3">Binds 1 divalent metal cation per subunit.</text>
</comment>
<feature type="binding site" evidence="3">
    <location>
        <position position="201"/>
    </location>
    <ligand>
        <name>a divalent metal cation</name>
        <dbReference type="ChEBI" id="CHEBI:60240"/>
    </ligand>
</feature>
<dbReference type="EMBL" id="QURN01000007">
    <property type="protein sequence ID" value="RFC67574.1"/>
    <property type="molecule type" value="Genomic_DNA"/>
</dbReference>
<accession>A0A371XEX3</accession>
<feature type="binding site" evidence="3">
    <location>
        <position position="20"/>
    </location>
    <ligand>
        <name>a divalent metal cation</name>
        <dbReference type="ChEBI" id="CHEBI:60240"/>
    </ligand>
</feature>
<dbReference type="GO" id="GO:0019853">
    <property type="term" value="P:L-ascorbic acid biosynthetic process"/>
    <property type="evidence" value="ECO:0007669"/>
    <property type="project" value="TreeGrafter"/>
</dbReference>
<comment type="caution">
    <text evidence="5">The sequence shown here is derived from an EMBL/GenBank/DDBJ whole genome shotgun (WGS) entry which is preliminary data.</text>
</comment>
<protein>
    <submittedName>
        <fullName evidence="5">SMP-30/gluconolactonase/LRE family protein</fullName>
    </submittedName>
</protein>
<keyword evidence="6" id="KW-1185">Reference proteome</keyword>
<dbReference type="SUPFAM" id="SSF63829">
    <property type="entry name" value="Calcium-dependent phosphotriesterase"/>
    <property type="match status" value="1"/>
</dbReference>
<dbReference type="GO" id="GO:0005509">
    <property type="term" value="F:calcium ion binding"/>
    <property type="evidence" value="ECO:0007669"/>
    <property type="project" value="TreeGrafter"/>
</dbReference>
<keyword evidence="3" id="KW-0862">Zinc</keyword>
<evidence type="ECO:0000313" key="5">
    <source>
        <dbReference type="EMBL" id="RFC67574.1"/>
    </source>
</evidence>
<dbReference type="PANTHER" id="PTHR10907:SF47">
    <property type="entry name" value="REGUCALCIN"/>
    <property type="match status" value="1"/>
</dbReference>
<evidence type="ECO:0000259" key="4">
    <source>
        <dbReference type="Pfam" id="PF08450"/>
    </source>
</evidence>
<dbReference type="InterPro" id="IPR011042">
    <property type="entry name" value="6-blade_b-propeller_TolB-like"/>
</dbReference>
<evidence type="ECO:0000256" key="3">
    <source>
        <dbReference type="PIRSR" id="PIRSR605511-2"/>
    </source>
</evidence>
<dbReference type="RefSeq" id="WP_116624008.1">
    <property type="nucleotide sequence ID" value="NZ_QURN01000007.1"/>
</dbReference>
<dbReference type="AlphaFoldDB" id="A0A371XEX3"/>
<dbReference type="Pfam" id="PF08450">
    <property type="entry name" value="SGL"/>
    <property type="match status" value="1"/>
</dbReference>
<evidence type="ECO:0000313" key="6">
    <source>
        <dbReference type="Proteomes" id="UP000262379"/>
    </source>
</evidence>
<feature type="binding site" evidence="3">
    <location>
        <position position="151"/>
    </location>
    <ligand>
        <name>a divalent metal cation</name>
        <dbReference type="ChEBI" id="CHEBI:60240"/>
    </ligand>
</feature>
<dbReference type="PANTHER" id="PTHR10907">
    <property type="entry name" value="REGUCALCIN"/>
    <property type="match status" value="1"/>
</dbReference>
<evidence type="ECO:0000256" key="1">
    <source>
        <dbReference type="ARBA" id="ARBA00008853"/>
    </source>
</evidence>
<comment type="similarity">
    <text evidence="1">Belongs to the SMP-30/CGR1 family.</text>
</comment>
<dbReference type="Proteomes" id="UP000262379">
    <property type="component" value="Unassembled WGS sequence"/>
</dbReference>
<feature type="binding site" evidence="3">
    <location>
        <position position="105"/>
    </location>
    <ligand>
        <name>substrate</name>
    </ligand>
</feature>
<evidence type="ECO:0000256" key="2">
    <source>
        <dbReference type="PIRSR" id="PIRSR605511-1"/>
    </source>
</evidence>
<feature type="binding site" evidence="3">
    <location>
        <position position="103"/>
    </location>
    <ligand>
        <name>substrate</name>
    </ligand>
</feature>